<protein>
    <recommendedName>
        <fullName evidence="3">Clr5 domain-containing protein</fullName>
    </recommendedName>
</protein>
<evidence type="ECO:0008006" key="3">
    <source>
        <dbReference type="Google" id="ProtNLM"/>
    </source>
</evidence>
<dbReference type="Proteomes" id="UP001358417">
    <property type="component" value="Unassembled WGS sequence"/>
</dbReference>
<name>A0AAV9N094_9EURO</name>
<proteinExistence type="predicted"/>
<accession>A0AAV9N094</accession>
<dbReference type="RefSeq" id="XP_064702528.1">
    <property type="nucleotide sequence ID" value="XM_064850862.1"/>
</dbReference>
<dbReference type="AlphaFoldDB" id="A0AAV9N094"/>
<organism evidence="1 2">
    <name type="scientific">Exophiala bonariae</name>
    <dbReference type="NCBI Taxonomy" id="1690606"/>
    <lineage>
        <taxon>Eukaryota</taxon>
        <taxon>Fungi</taxon>
        <taxon>Dikarya</taxon>
        <taxon>Ascomycota</taxon>
        <taxon>Pezizomycotina</taxon>
        <taxon>Eurotiomycetes</taxon>
        <taxon>Chaetothyriomycetidae</taxon>
        <taxon>Chaetothyriales</taxon>
        <taxon>Herpotrichiellaceae</taxon>
        <taxon>Exophiala</taxon>
    </lineage>
</organism>
<reference evidence="1 2" key="1">
    <citation type="submission" date="2023-08" db="EMBL/GenBank/DDBJ databases">
        <title>Black Yeasts Isolated from many extreme environments.</title>
        <authorList>
            <person name="Coleine C."/>
            <person name="Stajich J.E."/>
            <person name="Selbmann L."/>
        </authorList>
    </citation>
    <scope>NUCLEOTIDE SEQUENCE [LARGE SCALE GENOMIC DNA]</scope>
    <source>
        <strain evidence="1 2">CCFEE 5792</strain>
    </source>
</reference>
<gene>
    <name evidence="1" type="ORF">LTR84_007309</name>
</gene>
<evidence type="ECO:0000313" key="2">
    <source>
        <dbReference type="Proteomes" id="UP001358417"/>
    </source>
</evidence>
<comment type="caution">
    <text evidence="1">The sequence shown here is derived from an EMBL/GenBank/DDBJ whole genome shotgun (WGS) entry which is preliminary data.</text>
</comment>
<dbReference type="EMBL" id="JAVRRD010000028">
    <property type="protein sequence ID" value="KAK5046955.1"/>
    <property type="molecule type" value="Genomic_DNA"/>
</dbReference>
<keyword evidence="2" id="KW-1185">Reference proteome</keyword>
<sequence length="63" mass="7466">MPIARGHTSVQTFDSRYIDRSRLETLLKALHKDSEYTVKRQLNTWKVEAPQPLESRQIEALRR</sequence>
<dbReference type="GeneID" id="89975475"/>
<evidence type="ECO:0000313" key="1">
    <source>
        <dbReference type="EMBL" id="KAK5046955.1"/>
    </source>
</evidence>